<organism evidence="3">
    <name type="scientific">Gordonia sp. MP11Mi</name>
    <dbReference type="NCBI Taxonomy" id="3022769"/>
    <lineage>
        <taxon>Bacteria</taxon>
        <taxon>Bacillati</taxon>
        <taxon>Actinomycetota</taxon>
        <taxon>Actinomycetes</taxon>
        <taxon>Mycobacteriales</taxon>
        <taxon>Gordoniaceae</taxon>
        <taxon>Gordonia</taxon>
    </lineage>
</organism>
<evidence type="ECO:0000313" key="3">
    <source>
        <dbReference type="EMBL" id="WOC13333.1"/>
    </source>
</evidence>
<reference evidence="3" key="1">
    <citation type="submission" date="2023-06" db="EMBL/GenBank/DDBJ databases">
        <title>Gordonia sp. nov. and Pseudochrobactrum sp. nov., two species isolated from the burying beetle Nicrophorus vespilloides.</title>
        <authorList>
            <person name="Poehlein A."/>
            <person name="Guzman J."/>
            <person name="Daniel R."/>
            <person name="Vilcinskas A."/>
        </authorList>
    </citation>
    <scope>NUCLEOTIDE SEQUENCE</scope>
    <source>
        <strain evidence="3">MP11Mi</strain>
    </source>
</reference>
<protein>
    <recommendedName>
        <fullName evidence="2">HTH tetR-type domain-containing protein</fullName>
    </recommendedName>
</protein>
<dbReference type="Pfam" id="PF00440">
    <property type="entry name" value="TetR_N"/>
    <property type="match status" value="1"/>
</dbReference>
<proteinExistence type="predicted"/>
<dbReference type="AlphaFoldDB" id="A0AA97GX57"/>
<dbReference type="InterPro" id="IPR001647">
    <property type="entry name" value="HTH_TetR"/>
</dbReference>
<name>A0AA97GX57_9ACTN</name>
<accession>A0AA97GX57</accession>
<dbReference type="GO" id="GO:0003677">
    <property type="term" value="F:DNA binding"/>
    <property type="evidence" value="ECO:0007669"/>
    <property type="project" value="UniProtKB-KW"/>
</dbReference>
<dbReference type="Gene3D" id="1.10.357.10">
    <property type="entry name" value="Tetracycline Repressor, domain 2"/>
    <property type="match status" value="1"/>
</dbReference>
<feature type="domain" description="HTH tetR-type" evidence="2">
    <location>
        <begin position="31"/>
        <end position="77"/>
    </location>
</feature>
<sequence length="204" mass="22222">MAPKYAGRVSSPTRWAGVPLADRRAERRSKLIEAAFDIFGTGGETALSVRSVCRACGFNTRYFYESFTDTDELLGAVYDVTALALGEAIERDLADLPDSVRVRTRAGIVAVLDFSSADPRRGRVLFTEAQANHVLAQRRSATQEVLHQLTLAETLTHAPDPLVGRIRAVMFTGAMSALVQQWLSGDLGDDLDVVADHAVTMLRS</sequence>
<dbReference type="InterPro" id="IPR050624">
    <property type="entry name" value="HTH-type_Tx_Regulator"/>
</dbReference>
<dbReference type="SUPFAM" id="SSF46689">
    <property type="entry name" value="Homeodomain-like"/>
    <property type="match status" value="1"/>
</dbReference>
<dbReference type="PANTHER" id="PTHR43479">
    <property type="entry name" value="ACREF/ENVCD OPERON REPRESSOR-RELATED"/>
    <property type="match status" value="1"/>
</dbReference>
<evidence type="ECO:0000256" key="1">
    <source>
        <dbReference type="ARBA" id="ARBA00023125"/>
    </source>
</evidence>
<evidence type="ECO:0000259" key="2">
    <source>
        <dbReference type="Pfam" id="PF00440"/>
    </source>
</evidence>
<dbReference type="EMBL" id="CP128986">
    <property type="protein sequence ID" value="WOC13333.1"/>
    <property type="molecule type" value="Genomic_DNA"/>
</dbReference>
<dbReference type="PANTHER" id="PTHR43479:SF11">
    <property type="entry name" value="ACREF_ENVCD OPERON REPRESSOR-RELATED"/>
    <property type="match status" value="1"/>
</dbReference>
<keyword evidence="1" id="KW-0238">DNA-binding</keyword>
<dbReference type="InterPro" id="IPR009057">
    <property type="entry name" value="Homeodomain-like_sf"/>
</dbReference>
<gene>
    <name evidence="3" type="ORF">MP11Mi_24340</name>
</gene>